<dbReference type="InterPro" id="IPR034154">
    <property type="entry name" value="TOPRIM_DnaG/twinkle"/>
</dbReference>
<gene>
    <name evidence="2" type="ORF">DMENIID0003_01010</name>
</gene>
<dbReference type="CDD" id="cd01029">
    <property type="entry name" value="TOPRIM_primases"/>
    <property type="match status" value="1"/>
</dbReference>
<feature type="domain" description="Toprim" evidence="1">
    <location>
        <begin position="167"/>
        <end position="231"/>
    </location>
</feature>
<dbReference type="Gene3D" id="3.40.1360.10">
    <property type="match status" value="1"/>
</dbReference>
<sequence>MVELKTQLLQNIRSCLFHLLPRGTFRGDKFYVGDVQGNKGKSTVIELTGKRAGLWKDFATGEGGDIIDLWATVHGKNAKIEFPEVMASISEWLGLKKQNNIRNLEQYLTCSWNYYDENNQLIVIVYRYDPPLEKKQFKPFDVKKQRFKEPEIRPLYNIPGILKSDKVILVEGEKCAEALIEKGITTTTAMFGANATLDKTDWTPLKGKHIIIWPDNDEAGNKYAKNAEKKLLELGVASLATLKIPPNKPRSWDAADCLLEGINVSEFIEKNSRKIIIKPPLDIFSWSVERFVGPVPKQRFLVEGLFPLGVTSILAAMGDTGKGMLLLDLALKVASSIDQVCGFGPPVTEHGSVVVFSAEDDTNEIHRRLERLDPKCERLKYKDRLFIVPLPNIGGSFTILKNVRGKVVEISPEFELVMKQLSRIKDLKLIIFDPLASFIHADLNADPAVGDYLMCLLSDLACSTEASIITAHHMRKLKGEKPISTVEQARDAIRGTSALVNGVRCSFAFWPVEDMTKPMIFRSIGKIPRQNALFYGAVVKANGLADRTIRTYLRNEETGLLEDITEQLKAQNISDKDLKIYLIDSIARAASSGHPFTHTGSAGIHKQRHRLPEVFHSMGRDRLERIVQELLQAKQIVKGMANGSKEDKWLDVKTGPFARGVGKFTHGAENF</sequence>
<name>A0AAT9GB90_9RICK</name>
<dbReference type="Pfam" id="PF01751">
    <property type="entry name" value="Toprim"/>
    <property type="match status" value="1"/>
</dbReference>
<dbReference type="Pfam" id="PF13481">
    <property type="entry name" value="AAA_25"/>
    <property type="match status" value="1"/>
</dbReference>
<protein>
    <recommendedName>
        <fullName evidence="1">Toprim domain-containing protein</fullName>
    </recommendedName>
</protein>
<reference evidence="2" key="1">
    <citation type="submission" date="2024-01" db="EMBL/GenBank/DDBJ databases">
        <title>Sequencing the genomes of a sandfly, Sergentomyia squamirostris, and its two endosymbionts.</title>
        <authorList>
            <person name="Itokawa K."/>
            <person name="Sanjoba C."/>
        </authorList>
    </citation>
    <scope>NUCLEOTIDE SEQUENCE</scope>
    <source>
        <strain evidence="2">WSSQ</strain>
    </source>
</reference>
<organism evidence="2">
    <name type="scientific">Wolbachia endosymbiont of Sergentomyia squamirostris</name>
    <dbReference type="NCBI Taxonomy" id="3113640"/>
    <lineage>
        <taxon>Bacteria</taxon>
        <taxon>Pseudomonadati</taxon>
        <taxon>Pseudomonadota</taxon>
        <taxon>Alphaproteobacteria</taxon>
        <taxon>Rickettsiales</taxon>
        <taxon>Anaplasmataceae</taxon>
        <taxon>Wolbachieae</taxon>
        <taxon>Wolbachia</taxon>
    </lineage>
</organism>
<evidence type="ECO:0000259" key="1">
    <source>
        <dbReference type="Pfam" id="PF01751"/>
    </source>
</evidence>
<dbReference type="Gene3D" id="3.40.50.300">
    <property type="entry name" value="P-loop containing nucleotide triphosphate hydrolases"/>
    <property type="match status" value="1"/>
</dbReference>
<dbReference type="SUPFAM" id="SSF56731">
    <property type="entry name" value="DNA primase core"/>
    <property type="match status" value="1"/>
</dbReference>
<dbReference type="EMBL" id="AP029172">
    <property type="protein sequence ID" value="BFD47027.1"/>
    <property type="molecule type" value="Genomic_DNA"/>
</dbReference>
<accession>A0AAT9GB90</accession>
<dbReference type="AlphaFoldDB" id="A0AAT9GB90"/>
<proteinExistence type="predicted"/>
<dbReference type="InterPro" id="IPR027417">
    <property type="entry name" value="P-loop_NTPase"/>
</dbReference>
<evidence type="ECO:0000313" key="2">
    <source>
        <dbReference type="EMBL" id="BFD47027.1"/>
    </source>
</evidence>
<dbReference type="SUPFAM" id="SSF52540">
    <property type="entry name" value="P-loop containing nucleoside triphosphate hydrolases"/>
    <property type="match status" value="1"/>
</dbReference>
<dbReference type="InterPro" id="IPR006171">
    <property type="entry name" value="TOPRIM_dom"/>
</dbReference>